<reference evidence="5 6" key="1">
    <citation type="journal article" date="2006" name="Nat. Biotechnol.">
        <title>Complete genome sequence of the entomopathogenic and metabolically versatile soil bacterium Pseudomonas entomophila.</title>
        <authorList>
            <person name="Vodovar N."/>
            <person name="Vallenet D."/>
            <person name="Cruveiller S."/>
            <person name="Rouy Z."/>
            <person name="Barbe V."/>
            <person name="Acosta C."/>
            <person name="Cattolico L."/>
            <person name="Jubin C."/>
            <person name="Lajus A."/>
            <person name="Segurens B."/>
            <person name="Vacherie B."/>
            <person name="Wincker P."/>
            <person name="Weissenbach J."/>
            <person name="Lemaitre B."/>
            <person name="Medigue C."/>
            <person name="Boccard F."/>
        </authorList>
    </citation>
    <scope>NUCLEOTIDE SEQUENCE [LARGE SCALE GENOMIC DNA]</scope>
    <source>
        <strain evidence="5 6">L48</strain>
    </source>
</reference>
<keyword evidence="2" id="KW-0813">Transport</keyword>
<dbReference type="GO" id="GO:0016020">
    <property type="term" value="C:membrane"/>
    <property type="evidence" value="ECO:0007669"/>
    <property type="project" value="InterPro"/>
</dbReference>
<evidence type="ECO:0000256" key="4">
    <source>
        <dbReference type="SAM" id="SignalP"/>
    </source>
</evidence>
<proteinExistence type="inferred from homology"/>
<dbReference type="eggNOG" id="ENOG5030I56">
    <property type="taxonomic scope" value="Bacteria"/>
</dbReference>
<dbReference type="PANTHER" id="PTHR34596">
    <property type="entry name" value="CHITOPORIN"/>
    <property type="match status" value="1"/>
</dbReference>
<comment type="similarity">
    <text evidence="1">Belongs to the outer membrane porin (Opr) (TC 1.B.25) family.</text>
</comment>
<dbReference type="STRING" id="384676.PSEEN2805"/>
<name>Q1I9U1_PSEE4</name>
<dbReference type="InterPro" id="IPR023614">
    <property type="entry name" value="Porin_dom_sf"/>
</dbReference>
<dbReference type="AlphaFoldDB" id="Q1I9U1"/>
<protein>
    <submittedName>
        <fullName evidence="5">Phenylacetic acid-specific porin</fullName>
    </submittedName>
</protein>
<keyword evidence="3 4" id="KW-0732">Signal</keyword>
<dbReference type="EMBL" id="CT573326">
    <property type="protein sequence ID" value="CAK15583.1"/>
    <property type="molecule type" value="Genomic_DNA"/>
</dbReference>
<sequence>MTLSGITTMNRTSFTSAAWLATLALPLPAMADFIADSHARIELRNHYINRDFRQDNAPQSKAEEWGQGFTARFESGFTDGPVGVGVDAMGQLGVKLDSSRDRRNTGLLPYGPNSLEPVDDYSELGLTGKLRVSKSTLRLGTLQPILPVVVYNDTRLLSSTFQGGLLTSQELDGLTFNGGRLTKANLRDSSGRDDIGYGAASSDHFDFGGGSYAITPQTSVSYYYAKLEDIYRQQYVGLLHTQPLAEGVSLRSDLRYFDSRGDGAERAGRIDNRNFNAMFTLGVKAHKFTATWQQMSGDSAFPFLNGGDPYTVNLVTYNTFTRAGLDSWQLRYDYDFVALGIPGLSFMTRYTDGRHAETATVSNGRERERDTDITYVIQSGPFKDVSLRWRNVTFRSGNGLTNAVDENRLIIGYTLALW</sequence>
<evidence type="ECO:0000256" key="1">
    <source>
        <dbReference type="ARBA" id="ARBA00009075"/>
    </source>
</evidence>
<dbReference type="Pfam" id="PF03573">
    <property type="entry name" value="OprD"/>
    <property type="match status" value="1"/>
</dbReference>
<dbReference type="KEGG" id="pen:PSEEN2805"/>
<gene>
    <name evidence="5" type="primary">phaK</name>
    <name evidence="5" type="ordered locus">PSEEN2805</name>
</gene>
<evidence type="ECO:0000313" key="6">
    <source>
        <dbReference type="Proteomes" id="UP000000658"/>
    </source>
</evidence>
<dbReference type="GO" id="GO:0015288">
    <property type="term" value="F:porin activity"/>
    <property type="evidence" value="ECO:0007669"/>
    <property type="project" value="TreeGrafter"/>
</dbReference>
<organism evidence="5 6">
    <name type="scientific">Pseudomonas entomophila (strain L48)</name>
    <dbReference type="NCBI Taxonomy" id="384676"/>
    <lineage>
        <taxon>Bacteria</taxon>
        <taxon>Pseudomonadati</taxon>
        <taxon>Pseudomonadota</taxon>
        <taxon>Gammaproteobacteria</taxon>
        <taxon>Pseudomonadales</taxon>
        <taxon>Pseudomonadaceae</taxon>
        <taxon>Pseudomonas</taxon>
    </lineage>
</organism>
<dbReference type="Proteomes" id="UP000000658">
    <property type="component" value="Chromosome"/>
</dbReference>
<dbReference type="HOGENOM" id="CLU_042378_2_1_6"/>
<dbReference type="FunFam" id="2.40.160.10:FF:000008">
    <property type="entry name" value="OprD family porin"/>
    <property type="match status" value="1"/>
</dbReference>
<dbReference type="PANTHER" id="PTHR34596:SF2">
    <property type="entry name" value="CHITOPORIN"/>
    <property type="match status" value="1"/>
</dbReference>
<dbReference type="InterPro" id="IPR005318">
    <property type="entry name" value="OM_porin_bac"/>
</dbReference>
<accession>Q1I9U1</accession>
<feature type="chain" id="PRO_5004191105" evidence="4">
    <location>
        <begin position="32"/>
        <end position="418"/>
    </location>
</feature>
<feature type="signal peptide" evidence="4">
    <location>
        <begin position="1"/>
        <end position="31"/>
    </location>
</feature>
<evidence type="ECO:0000256" key="2">
    <source>
        <dbReference type="ARBA" id="ARBA00022448"/>
    </source>
</evidence>
<evidence type="ECO:0000313" key="5">
    <source>
        <dbReference type="EMBL" id="CAK15583.1"/>
    </source>
</evidence>
<evidence type="ECO:0000256" key="3">
    <source>
        <dbReference type="ARBA" id="ARBA00022729"/>
    </source>
</evidence>
<dbReference type="Gene3D" id="2.40.160.10">
    <property type="entry name" value="Porin"/>
    <property type="match status" value="1"/>
</dbReference>